<proteinExistence type="predicted"/>
<evidence type="ECO:0000313" key="3">
    <source>
        <dbReference type="Proteomes" id="UP001445076"/>
    </source>
</evidence>
<protein>
    <submittedName>
        <fullName evidence="2">Uncharacterized protein</fullName>
    </submittedName>
</protein>
<dbReference type="EMBL" id="JARKIK010000022">
    <property type="protein sequence ID" value="KAK8744292.1"/>
    <property type="molecule type" value="Genomic_DNA"/>
</dbReference>
<organism evidence="2 3">
    <name type="scientific">Cherax quadricarinatus</name>
    <name type="common">Australian red claw crayfish</name>
    <dbReference type="NCBI Taxonomy" id="27406"/>
    <lineage>
        <taxon>Eukaryota</taxon>
        <taxon>Metazoa</taxon>
        <taxon>Ecdysozoa</taxon>
        <taxon>Arthropoda</taxon>
        <taxon>Crustacea</taxon>
        <taxon>Multicrustacea</taxon>
        <taxon>Malacostraca</taxon>
        <taxon>Eumalacostraca</taxon>
        <taxon>Eucarida</taxon>
        <taxon>Decapoda</taxon>
        <taxon>Pleocyemata</taxon>
        <taxon>Astacidea</taxon>
        <taxon>Parastacoidea</taxon>
        <taxon>Parastacidae</taxon>
        <taxon>Cherax</taxon>
    </lineage>
</organism>
<feature type="chain" id="PRO_5044717476" evidence="1">
    <location>
        <begin position="18"/>
        <end position="177"/>
    </location>
</feature>
<comment type="caution">
    <text evidence="2">The sequence shown here is derived from an EMBL/GenBank/DDBJ whole genome shotgun (WGS) entry which is preliminary data.</text>
</comment>
<reference evidence="2 3" key="1">
    <citation type="journal article" date="2024" name="BMC Genomics">
        <title>Genome assembly of redclaw crayfish (Cherax quadricarinatus) provides insights into its immune adaptation and hypoxia tolerance.</title>
        <authorList>
            <person name="Liu Z."/>
            <person name="Zheng J."/>
            <person name="Li H."/>
            <person name="Fang K."/>
            <person name="Wang S."/>
            <person name="He J."/>
            <person name="Zhou D."/>
            <person name="Weng S."/>
            <person name="Chi M."/>
            <person name="Gu Z."/>
            <person name="He J."/>
            <person name="Li F."/>
            <person name="Wang M."/>
        </authorList>
    </citation>
    <scope>NUCLEOTIDE SEQUENCE [LARGE SCALE GENOMIC DNA]</scope>
    <source>
        <strain evidence="2">ZL_2023a</strain>
    </source>
</reference>
<gene>
    <name evidence="2" type="ORF">OTU49_000721</name>
</gene>
<evidence type="ECO:0000313" key="2">
    <source>
        <dbReference type="EMBL" id="KAK8744292.1"/>
    </source>
</evidence>
<reference evidence="2" key="2">
    <citation type="submission" date="2024-01" db="EMBL/GenBank/DDBJ databases">
        <authorList>
            <person name="He J."/>
            <person name="Wang M."/>
            <person name="Zheng J."/>
            <person name="Liu Z."/>
        </authorList>
    </citation>
    <scope>NUCLEOTIDE SEQUENCE</scope>
    <source>
        <strain evidence="2">ZL_2023a</strain>
        <tissue evidence="2">Muscle</tissue>
    </source>
</reference>
<dbReference type="EMBL" id="JARKIK010000022">
    <property type="protein sequence ID" value="KAK8744288.1"/>
    <property type="molecule type" value="Genomic_DNA"/>
</dbReference>
<dbReference type="Proteomes" id="UP001445076">
    <property type="component" value="Unassembled WGS sequence"/>
</dbReference>
<feature type="signal peptide" evidence="1">
    <location>
        <begin position="1"/>
        <end position="17"/>
    </location>
</feature>
<keyword evidence="3" id="KW-1185">Reference proteome</keyword>
<dbReference type="AlphaFoldDB" id="A0AAW0XK99"/>
<dbReference type="EMBL" id="JARKIK010000022">
    <property type="protein sequence ID" value="KAK8744291.1"/>
    <property type="molecule type" value="Genomic_DNA"/>
</dbReference>
<dbReference type="EMBL" id="JARKIK010000022">
    <property type="protein sequence ID" value="KAK8744289.1"/>
    <property type="molecule type" value="Genomic_DNA"/>
</dbReference>
<sequence>MSSAVWVLVVCVGVTMAAPGVFHEATKIVSVPVISVPHKTFSFNHEAVASSRLDTSIPVATKTVVAPPPSSEVTVFKTHSGNSQFLAALDSAGVSLANALGRAATSLGDFLSRLASPGTYYKTVEVRQQPAVSVVHSASAVAPVAAPAVAPVAAPAVAATHEAGSHFLLKSKTKTVY</sequence>
<keyword evidence="1" id="KW-0732">Signal</keyword>
<accession>A0AAW0XK99</accession>
<name>A0AAW0XK99_CHEQU</name>
<evidence type="ECO:0000256" key="1">
    <source>
        <dbReference type="SAM" id="SignalP"/>
    </source>
</evidence>